<keyword evidence="3" id="KW-1185">Reference proteome</keyword>
<evidence type="ECO:0000256" key="1">
    <source>
        <dbReference type="SAM" id="MobiDB-lite"/>
    </source>
</evidence>
<organism evidence="2 3">
    <name type="scientific">Araneus ventricosus</name>
    <name type="common">Orbweaver spider</name>
    <name type="synonym">Epeira ventricosa</name>
    <dbReference type="NCBI Taxonomy" id="182803"/>
    <lineage>
        <taxon>Eukaryota</taxon>
        <taxon>Metazoa</taxon>
        <taxon>Ecdysozoa</taxon>
        <taxon>Arthropoda</taxon>
        <taxon>Chelicerata</taxon>
        <taxon>Arachnida</taxon>
        <taxon>Araneae</taxon>
        <taxon>Araneomorphae</taxon>
        <taxon>Entelegynae</taxon>
        <taxon>Araneoidea</taxon>
        <taxon>Araneidae</taxon>
        <taxon>Araneus</taxon>
    </lineage>
</organism>
<dbReference type="Proteomes" id="UP000499080">
    <property type="component" value="Unassembled WGS sequence"/>
</dbReference>
<evidence type="ECO:0000313" key="2">
    <source>
        <dbReference type="EMBL" id="GBL92892.1"/>
    </source>
</evidence>
<feature type="region of interest" description="Disordered" evidence="1">
    <location>
        <begin position="43"/>
        <end position="82"/>
    </location>
</feature>
<sequence>MQRHHIATIRQTPRVNTTDTFSAVSRIRRSRPVWAAVAQCRLTSSMEENKETEDEEEEKAILKEKSEDDDFGSFQQEIELRR</sequence>
<reference evidence="2 3" key="1">
    <citation type="journal article" date="2019" name="Sci. Rep.">
        <title>Orb-weaving spider Araneus ventricosus genome elucidates the spidroin gene catalogue.</title>
        <authorList>
            <person name="Kono N."/>
            <person name="Nakamura H."/>
            <person name="Ohtoshi R."/>
            <person name="Moran D.A.P."/>
            <person name="Shinohara A."/>
            <person name="Yoshida Y."/>
            <person name="Fujiwara M."/>
            <person name="Mori M."/>
            <person name="Tomita M."/>
            <person name="Arakawa K."/>
        </authorList>
    </citation>
    <scope>NUCLEOTIDE SEQUENCE [LARGE SCALE GENOMIC DNA]</scope>
</reference>
<gene>
    <name evidence="2" type="ORF">AVEN_54555_1</name>
</gene>
<name>A0A4Y2BKV6_ARAVE</name>
<proteinExistence type="predicted"/>
<dbReference type="AlphaFoldDB" id="A0A4Y2BKV6"/>
<evidence type="ECO:0000313" key="3">
    <source>
        <dbReference type="Proteomes" id="UP000499080"/>
    </source>
</evidence>
<dbReference type="EMBL" id="BGPR01000090">
    <property type="protein sequence ID" value="GBL92892.1"/>
    <property type="molecule type" value="Genomic_DNA"/>
</dbReference>
<comment type="caution">
    <text evidence="2">The sequence shown here is derived from an EMBL/GenBank/DDBJ whole genome shotgun (WGS) entry which is preliminary data.</text>
</comment>
<accession>A0A4Y2BKV6</accession>
<protein>
    <submittedName>
        <fullName evidence="2">Uncharacterized protein</fullName>
    </submittedName>
</protein>